<sequence>MTKTRINLFSSALLPPKQRLTLKTLGLSGALILLLGGASLGVISYLHGQLQAQVAQTKTLLNSQQSQLEQLQAQLQRHQPDTSLQAEVTLQQQELQLKTLLLNELSQREQLKSVGFTEKLQELAKVSNGNIWLTHLHFDEQKIVFEGYGSSPEAVPDWIARLSLTQSYRGKAFASMTMAREEGKPLAFKLTTEAEESSAQ</sequence>
<dbReference type="EMBL" id="JAKOGG010000003">
    <property type="protein sequence ID" value="MCS4556030.1"/>
    <property type="molecule type" value="Genomic_DNA"/>
</dbReference>
<accession>A0ABT2FI70</accession>
<protein>
    <submittedName>
        <fullName evidence="2">PilN domain-containing protein</fullName>
    </submittedName>
</protein>
<evidence type="ECO:0000313" key="3">
    <source>
        <dbReference type="Proteomes" id="UP001201549"/>
    </source>
</evidence>
<dbReference type="RefSeq" id="WP_238895436.1">
    <property type="nucleotide sequence ID" value="NZ_JAKOGG010000003.1"/>
</dbReference>
<evidence type="ECO:0000256" key="1">
    <source>
        <dbReference type="SAM" id="Phobius"/>
    </source>
</evidence>
<reference evidence="3" key="1">
    <citation type="submission" date="2023-07" db="EMBL/GenBank/DDBJ databases">
        <title>Shewanella mangrovi sp. nov., an acetaldehyde- degrading bacterium isolated from mangrove sediment.</title>
        <authorList>
            <person name="Liu Y."/>
        </authorList>
    </citation>
    <scope>NUCLEOTIDE SEQUENCE [LARGE SCALE GENOMIC DNA]</scope>
    <source>
        <strain evidence="3">C32</strain>
    </source>
</reference>
<dbReference type="InterPro" id="IPR007813">
    <property type="entry name" value="PilN"/>
</dbReference>
<gene>
    <name evidence="2" type="ORF">L9G74_06225</name>
</gene>
<keyword evidence="1" id="KW-0812">Transmembrane</keyword>
<proteinExistence type="predicted"/>
<evidence type="ECO:0000313" key="2">
    <source>
        <dbReference type="EMBL" id="MCS4556030.1"/>
    </source>
</evidence>
<keyword evidence="3" id="KW-1185">Reference proteome</keyword>
<feature type="transmembrane region" description="Helical" evidence="1">
    <location>
        <begin position="20"/>
        <end position="46"/>
    </location>
</feature>
<dbReference type="Pfam" id="PF05137">
    <property type="entry name" value="PilN"/>
    <property type="match status" value="1"/>
</dbReference>
<keyword evidence="1" id="KW-0472">Membrane</keyword>
<name>A0ABT2FI70_9GAMM</name>
<organism evidence="2 3">
    <name type="scientific">Shewanella electrica</name>
    <dbReference type="NCBI Taxonomy" id="515560"/>
    <lineage>
        <taxon>Bacteria</taxon>
        <taxon>Pseudomonadati</taxon>
        <taxon>Pseudomonadota</taxon>
        <taxon>Gammaproteobacteria</taxon>
        <taxon>Alteromonadales</taxon>
        <taxon>Shewanellaceae</taxon>
        <taxon>Shewanella</taxon>
    </lineage>
</organism>
<keyword evidence="1" id="KW-1133">Transmembrane helix</keyword>
<comment type="caution">
    <text evidence="2">The sequence shown here is derived from an EMBL/GenBank/DDBJ whole genome shotgun (WGS) entry which is preliminary data.</text>
</comment>
<dbReference type="Proteomes" id="UP001201549">
    <property type="component" value="Unassembled WGS sequence"/>
</dbReference>